<feature type="coiled-coil region" evidence="1">
    <location>
        <begin position="85"/>
        <end position="126"/>
    </location>
</feature>
<evidence type="ECO:0000313" key="3">
    <source>
        <dbReference type="EMBL" id="GKT13106.1"/>
    </source>
</evidence>
<proteinExistence type="predicted"/>
<organism evidence="3 4">
    <name type="scientific">Aduncisulcus paluster</name>
    <dbReference type="NCBI Taxonomy" id="2918883"/>
    <lineage>
        <taxon>Eukaryota</taxon>
        <taxon>Metamonada</taxon>
        <taxon>Carpediemonas-like organisms</taxon>
        <taxon>Aduncisulcus</taxon>
    </lineage>
</organism>
<feature type="compositionally biased region" description="Low complexity" evidence="2">
    <location>
        <begin position="54"/>
        <end position="64"/>
    </location>
</feature>
<dbReference type="EMBL" id="BQXS01011474">
    <property type="protein sequence ID" value="GKT13106.1"/>
    <property type="molecule type" value="Genomic_DNA"/>
</dbReference>
<evidence type="ECO:0000256" key="1">
    <source>
        <dbReference type="SAM" id="Coils"/>
    </source>
</evidence>
<comment type="caution">
    <text evidence="3">The sequence shown here is derived from an EMBL/GenBank/DDBJ whole genome shotgun (WGS) entry which is preliminary data.</text>
</comment>
<sequence length="266" mass="31093">MPESKSTVIKSNHEERFFAVPSTNDGDKDNTHDLDISVSSIAPTGLKSEEETSEGLSPSGSEGSVSEMIYCKSLRESIESSDVRIAQLSVQNDEQEIEISSLREQLSQWKTEALRLQAEKEQYHDQWVQKMEKEHKSIFQKRIKLEKTYSEMCETLKEIRKIETILQGQLTSFSALSKEISDETPIKMVEKVFFEYQQKRQHEFAQTKAELFETKRQYDSMLTDHHSLKERCSKLEKTLLIMRKKYTEEREKTSVIIQTLKQRLRK</sequence>
<name>A0ABQ5JQT3_9EUKA</name>
<reference evidence="3" key="1">
    <citation type="submission" date="2022-03" db="EMBL/GenBank/DDBJ databases">
        <title>Draft genome sequence of Aduncisulcus paluster, a free-living microaerophilic Fornicata.</title>
        <authorList>
            <person name="Yuyama I."/>
            <person name="Kume K."/>
            <person name="Tamura T."/>
            <person name="Inagaki Y."/>
            <person name="Hashimoto T."/>
        </authorList>
    </citation>
    <scope>NUCLEOTIDE SEQUENCE</scope>
    <source>
        <strain evidence="3">NY0171</strain>
    </source>
</reference>
<feature type="compositionally biased region" description="Basic and acidic residues" evidence="2">
    <location>
        <begin position="25"/>
        <end position="35"/>
    </location>
</feature>
<feature type="region of interest" description="Disordered" evidence="2">
    <location>
        <begin position="1"/>
        <end position="64"/>
    </location>
</feature>
<evidence type="ECO:0000256" key="2">
    <source>
        <dbReference type="SAM" id="MobiDB-lite"/>
    </source>
</evidence>
<feature type="compositionally biased region" description="Polar residues" evidence="2">
    <location>
        <begin position="1"/>
        <end position="10"/>
    </location>
</feature>
<evidence type="ECO:0000313" key="4">
    <source>
        <dbReference type="Proteomes" id="UP001057375"/>
    </source>
</evidence>
<gene>
    <name evidence="3" type="ORF">ADUPG1_010184</name>
</gene>
<accession>A0ABQ5JQT3</accession>
<protein>
    <submittedName>
        <fullName evidence="3">Uncharacterized protein</fullName>
    </submittedName>
</protein>
<dbReference type="Proteomes" id="UP001057375">
    <property type="component" value="Unassembled WGS sequence"/>
</dbReference>
<keyword evidence="1" id="KW-0175">Coiled coil</keyword>
<keyword evidence="4" id="KW-1185">Reference proteome</keyword>